<dbReference type="Proteomes" id="UP000321124">
    <property type="component" value="Chromosome"/>
</dbReference>
<accession>A0A5B8QVW8</accession>
<comment type="similarity">
    <text evidence="3">Belongs to the methyl-accepting chemotaxis (MCP) protein family.</text>
</comment>
<dbReference type="EMBL" id="CP031775">
    <property type="protein sequence ID" value="QDZ90222.1"/>
    <property type="molecule type" value="Genomic_DNA"/>
</dbReference>
<dbReference type="RefSeq" id="WP_208661988.1">
    <property type="nucleotide sequence ID" value="NZ_CP031775.2"/>
</dbReference>
<keyword evidence="5" id="KW-0812">Transmembrane</keyword>
<dbReference type="GO" id="GO:0006935">
    <property type="term" value="P:chemotaxis"/>
    <property type="evidence" value="ECO:0007669"/>
    <property type="project" value="UniProtKB-ARBA"/>
</dbReference>
<evidence type="ECO:0000256" key="4">
    <source>
        <dbReference type="PROSITE-ProRule" id="PRU00284"/>
    </source>
</evidence>
<proteinExistence type="inferred from homology"/>
<reference evidence="7 8" key="1">
    <citation type="journal article" date="2019" name="Ecotoxicol. Environ. Saf.">
        <title>Microbial characterization of heavy metal resistant bacterial strains isolated from an electroplating wastewater treatment plant.</title>
        <authorList>
            <person name="Cai X."/>
            <person name="Zheng X."/>
            <person name="Zhang D."/>
            <person name="Iqbal W."/>
            <person name="Liu C."/>
            <person name="Yang B."/>
            <person name="Zhao X."/>
            <person name="Lu X."/>
            <person name="Mao Y."/>
        </authorList>
    </citation>
    <scope>NUCLEOTIDE SEQUENCE [LARGE SCALE GENOMIC DNA]</scope>
    <source>
        <strain evidence="7 8">Ni1-3</strain>
    </source>
</reference>
<dbReference type="SUPFAM" id="SSF58104">
    <property type="entry name" value="Methyl-accepting chemotaxis protein (MCP) signaling domain"/>
    <property type="match status" value="1"/>
</dbReference>
<gene>
    <name evidence="7" type="ORF">D0436_06950</name>
</gene>
<evidence type="ECO:0000313" key="7">
    <source>
        <dbReference type="EMBL" id="QDZ90222.1"/>
    </source>
</evidence>
<dbReference type="CDD" id="cd11386">
    <property type="entry name" value="MCP_signal"/>
    <property type="match status" value="1"/>
</dbReference>
<name>A0A5B8QVW8_9GAMM</name>
<dbReference type="Gene3D" id="1.10.287.950">
    <property type="entry name" value="Methyl-accepting chemotaxis protein"/>
    <property type="match status" value="1"/>
</dbReference>
<dbReference type="GO" id="GO:0007165">
    <property type="term" value="P:signal transduction"/>
    <property type="evidence" value="ECO:0007669"/>
    <property type="project" value="UniProtKB-KW"/>
</dbReference>
<feature type="domain" description="Methyl-accepting transducer" evidence="6">
    <location>
        <begin position="80"/>
        <end position="316"/>
    </location>
</feature>
<feature type="transmembrane region" description="Helical" evidence="5">
    <location>
        <begin position="34"/>
        <end position="53"/>
    </location>
</feature>
<dbReference type="InterPro" id="IPR004089">
    <property type="entry name" value="MCPsignal_dom"/>
</dbReference>
<dbReference type="PANTHER" id="PTHR32089">
    <property type="entry name" value="METHYL-ACCEPTING CHEMOTAXIS PROTEIN MCPB"/>
    <property type="match status" value="1"/>
</dbReference>
<dbReference type="SMART" id="SM00283">
    <property type="entry name" value="MA"/>
    <property type="match status" value="1"/>
</dbReference>
<comment type="subcellular location">
    <subcellularLocation>
        <location evidence="1">Membrane</location>
    </subcellularLocation>
</comment>
<protein>
    <submittedName>
        <fullName evidence="7">Methyl-accepting chemotaxis protein</fullName>
    </submittedName>
</protein>
<dbReference type="PROSITE" id="PS50111">
    <property type="entry name" value="CHEMOTAXIS_TRANSDUC_2"/>
    <property type="match status" value="1"/>
</dbReference>
<dbReference type="KEGG" id="sdeo:D0436_06950"/>
<evidence type="ECO:0000313" key="8">
    <source>
        <dbReference type="Proteomes" id="UP000321124"/>
    </source>
</evidence>
<evidence type="ECO:0000256" key="1">
    <source>
        <dbReference type="ARBA" id="ARBA00004370"/>
    </source>
</evidence>
<keyword evidence="5" id="KW-0472">Membrane</keyword>
<evidence type="ECO:0000256" key="2">
    <source>
        <dbReference type="ARBA" id="ARBA00023224"/>
    </source>
</evidence>
<dbReference type="PANTHER" id="PTHR32089:SF120">
    <property type="entry name" value="METHYL-ACCEPTING CHEMOTAXIS PROTEIN TLPQ"/>
    <property type="match status" value="1"/>
</dbReference>
<evidence type="ECO:0000259" key="6">
    <source>
        <dbReference type="PROSITE" id="PS50111"/>
    </source>
</evidence>
<keyword evidence="5" id="KW-1133">Transmembrane helix</keyword>
<dbReference type="GO" id="GO:0016020">
    <property type="term" value="C:membrane"/>
    <property type="evidence" value="ECO:0007669"/>
    <property type="project" value="UniProtKB-SubCell"/>
</dbReference>
<organism evidence="7 8">
    <name type="scientific">Shewanella decolorationis</name>
    <dbReference type="NCBI Taxonomy" id="256839"/>
    <lineage>
        <taxon>Bacteria</taxon>
        <taxon>Pseudomonadati</taxon>
        <taxon>Pseudomonadota</taxon>
        <taxon>Gammaproteobacteria</taxon>
        <taxon>Alteromonadales</taxon>
        <taxon>Shewanellaceae</taxon>
        <taxon>Shewanella</taxon>
    </lineage>
</organism>
<dbReference type="Pfam" id="PF00015">
    <property type="entry name" value="MCPsignal"/>
    <property type="match status" value="1"/>
</dbReference>
<dbReference type="AlphaFoldDB" id="A0A5B8QVW8"/>
<evidence type="ECO:0000256" key="3">
    <source>
        <dbReference type="ARBA" id="ARBA00029447"/>
    </source>
</evidence>
<evidence type="ECO:0000256" key="5">
    <source>
        <dbReference type="SAM" id="Phobius"/>
    </source>
</evidence>
<sequence length="522" mass="56533">MELKHKVVIALSFVLAVFSSLLLSAATLSGFVQALILGVIVCGWVLWVVSHFLNAKAQEHNQDQTQFKNLTSPEHLISVQTSKIAIGSAEVSHFIDLLNKSIESNGEHASAIAVAASQLSHTTAHLGDNATSILAQTQEAERLSVQGRTQAQKGVAAIESLSSDINTAALQVQALKSKAEQIQKITEVINSVAEQTNLLALNAAIEAARAGEQGRGFAVVADEVRSLAGKTAGATQDIGKMLLEIRGETDKTSALMERVVAQTADVVAAMGELDGHFTDISTSVTHSAHALGDMEDSLKQYNSTTNEISTSVSQIRDSLSITGKQSHKVSEQAFTLSLTTEGIFKALSYWDTQTFDQQVLLLANEAAKACGEKLSQGLANGSFTEAELFNPKYQPIANTQPQKYTTAFDRFTDQHFPAIQEPILAKHSEIIYAGAVDKKGYFPTHNKRFSQALTGKVEIDMVNNRTKRLFNDPTGIRCGTHTQPVLLQTYKRDTGEIMHDLSVPIYVNGKHWGGFRVGFKAQ</sequence>
<keyword evidence="2 4" id="KW-0807">Transducer</keyword>